<organism evidence="1 2">
    <name type="scientific">Roseomonas acroporae</name>
    <dbReference type="NCBI Taxonomy" id="2937791"/>
    <lineage>
        <taxon>Bacteria</taxon>
        <taxon>Pseudomonadati</taxon>
        <taxon>Pseudomonadota</taxon>
        <taxon>Alphaproteobacteria</taxon>
        <taxon>Acetobacterales</taxon>
        <taxon>Roseomonadaceae</taxon>
        <taxon>Roseomonas</taxon>
    </lineage>
</organism>
<protein>
    <submittedName>
        <fullName evidence="1">Uncharacterized protein</fullName>
    </submittedName>
</protein>
<proteinExistence type="predicted"/>
<dbReference type="AlphaFoldDB" id="A0A9X2BWG1"/>
<evidence type="ECO:0000313" key="1">
    <source>
        <dbReference type="EMBL" id="MCK8787647.1"/>
    </source>
</evidence>
<dbReference type="RefSeq" id="WP_248669697.1">
    <property type="nucleotide sequence ID" value="NZ_JALPRX010000136.1"/>
</dbReference>
<comment type="caution">
    <text evidence="1">The sequence shown here is derived from an EMBL/GenBank/DDBJ whole genome shotgun (WGS) entry which is preliminary data.</text>
</comment>
<keyword evidence="2" id="KW-1185">Reference proteome</keyword>
<dbReference type="EMBL" id="JALPRX010000136">
    <property type="protein sequence ID" value="MCK8787647.1"/>
    <property type="molecule type" value="Genomic_DNA"/>
</dbReference>
<accession>A0A9X2BWG1</accession>
<reference evidence="1" key="1">
    <citation type="submission" date="2022-04" db="EMBL/GenBank/DDBJ databases">
        <title>Roseomonas acroporae sp. nov., isolated from coral Acropora digitifera.</title>
        <authorList>
            <person name="Sun H."/>
        </authorList>
    </citation>
    <scope>NUCLEOTIDE SEQUENCE</scope>
    <source>
        <strain evidence="1">NAR14</strain>
    </source>
</reference>
<dbReference type="Proteomes" id="UP001139516">
    <property type="component" value="Unassembled WGS sequence"/>
</dbReference>
<sequence length="134" mass="14751">MFNWLRTQWSLLGVNAAAAASGWASDDLTRMIRAGEVTPSATRNLIPWRSEPGFDREGILRLRAMREMAAWEPVVAWRASCAVAALLFRERRQSGVAIITRGECVVAEWLDTAGWVPKGGLLALYQPAVARIAA</sequence>
<name>A0A9X2BWG1_9PROT</name>
<evidence type="ECO:0000313" key="2">
    <source>
        <dbReference type="Proteomes" id="UP001139516"/>
    </source>
</evidence>
<gene>
    <name evidence="1" type="ORF">M0638_25090</name>
</gene>